<dbReference type="GO" id="GO:0019262">
    <property type="term" value="P:N-acetylneuraminate catabolic process"/>
    <property type="evidence" value="ECO:0007669"/>
    <property type="project" value="UniProtKB-UniRule"/>
</dbReference>
<dbReference type="PANTHER" id="PTHR11280">
    <property type="entry name" value="GLUCOSAMINE-6-PHOSPHATE ISOMERASE"/>
    <property type="match status" value="1"/>
</dbReference>
<comment type="function">
    <text evidence="4">Catalyzes the reversible isomerization-deamination of glucosamine 6-phosphate (GlcN6P) to form fructose 6-phosphate (Fru6P) and ammonium ion.</text>
</comment>
<dbReference type="InterPro" id="IPR037171">
    <property type="entry name" value="NagB/RpiA_transferase-like"/>
</dbReference>
<comment type="similarity">
    <text evidence="4">Belongs to the glucosamine/galactosamine-6-phosphate isomerase family. NagB subfamily.</text>
</comment>
<dbReference type="GO" id="GO:0006046">
    <property type="term" value="P:N-acetylglucosamine catabolic process"/>
    <property type="evidence" value="ECO:0007669"/>
    <property type="project" value="UniProtKB-UniRule"/>
</dbReference>
<comment type="caution">
    <text evidence="6">The sequence shown here is derived from an EMBL/GenBank/DDBJ whole genome shotgun (WGS) entry which is preliminary data.</text>
</comment>
<dbReference type="FunFam" id="3.40.50.1360:FF:000003">
    <property type="entry name" value="Glucosamine-6-phosphate deaminase"/>
    <property type="match status" value="1"/>
</dbReference>
<dbReference type="GO" id="GO:0006043">
    <property type="term" value="P:glucosamine catabolic process"/>
    <property type="evidence" value="ECO:0007669"/>
    <property type="project" value="TreeGrafter"/>
</dbReference>
<organism evidence="6 7">
    <name type="scientific">Harryflintia acetispora</name>
    <dbReference type="NCBI Taxonomy" id="1849041"/>
    <lineage>
        <taxon>Bacteria</taxon>
        <taxon>Bacillati</taxon>
        <taxon>Bacillota</taxon>
        <taxon>Clostridia</taxon>
        <taxon>Eubacteriales</taxon>
        <taxon>Oscillospiraceae</taxon>
        <taxon>Harryflintia</taxon>
    </lineage>
</organism>
<feature type="active site" description="For ring-opening step" evidence="4">
    <location>
        <position position="143"/>
    </location>
</feature>
<keyword evidence="7" id="KW-1185">Reference proteome</keyword>
<comment type="caution">
    <text evidence="4">Lacks conserved residue(s) required for the propagation of feature annotation.</text>
</comment>
<feature type="active site" description="Proton acceptor; for ring-opening step" evidence="4">
    <location>
        <position position="138"/>
    </location>
</feature>
<dbReference type="EC" id="3.5.99.6" evidence="4"/>
<protein>
    <recommendedName>
        <fullName evidence="4">Glucosamine-6-phosphate deaminase</fullName>
        <ecNumber evidence="4">3.5.99.6</ecNumber>
    </recommendedName>
    <alternativeName>
        <fullName evidence="4">GlcN6P deaminase</fullName>
        <shortName evidence="4">GNPDA</shortName>
    </alternativeName>
    <alternativeName>
        <fullName evidence="4">Glucosamine-6-phosphate isomerase</fullName>
    </alternativeName>
</protein>
<dbReference type="InterPro" id="IPR018321">
    <property type="entry name" value="Glucosamine6P_isomerase_CS"/>
</dbReference>
<accession>A0A9X8Y8C6</accession>
<reference evidence="6 7" key="1">
    <citation type="submission" date="2019-03" db="EMBL/GenBank/DDBJ databases">
        <title>Genomic Encyclopedia of Type Strains, Phase IV (KMG-IV): sequencing the most valuable type-strain genomes for metagenomic binning, comparative biology and taxonomic classification.</title>
        <authorList>
            <person name="Goeker M."/>
        </authorList>
    </citation>
    <scope>NUCLEOTIDE SEQUENCE [LARGE SCALE GENOMIC DNA]</scope>
    <source>
        <strain evidence="6 7">DSM 100433</strain>
    </source>
</reference>
<dbReference type="InterPro" id="IPR004547">
    <property type="entry name" value="Glucosamine6P_isomerase"/>
</dbReference>
<dbReference type="GO" id="GO:0042802">
    <property type="term" value="F:identical protein binding"/>
    <property type="evidence" value="ECO:0007669"/>
    <property type="project" value="TreeGrafter"/>
</dbReference>
<comment type="pathway">
    <text evidence="4">Amino-sugar metabolism; N-acetylneuraminate degradation; D-fructose 6-phosphate from N-acetylneuraminate: step 5/5.</text>
</comment>
<dbReference type="Gene3D" id="3.40.50.1360">
    <property type="match status" value="1"/>
</dbReference>
<dbReference type="RefSeq" id="WP_132084656.1">
    <property type="nucleotide sequence ID" value="NZ_SLUK01000006.1"/>
</dbReference>
<evidence type="ECO:0000256" key="2">
    <source>
        <dbReference type="ARBA" id="ARBA00022801"/>
    </source>
</evidence>
<dbReference type="GO" id="GO:0005737">
    <property type="term" value="C:cytoplasm"/>
    <property type="evidence" value="ECO:0007669"/>
    <property type="project" value="TreeGrafter"/>
</dbReference>
<evidence type="ECO:0000256" key="4">
    <source>
        <dbReference type="HAMAP-Rule" id="MF_01241"/>
    </source>
</evidence>
<evidence type="ECO:0000313" key="7">
    <source>
        <dbReference type="Proteomes" id="UP000294682"/>
    </source>
</evidence>
<evidence type="ECO:0000256" key="3">
    <source>
        <dbReference type="ARBA" id="ARBA00023277"/>
    </source>
</evidence>
<dbReference type="Proteomes" id="UP000294682">
    <property type="component" value="Unassembled WGS sequence"/>
</dbReference>
<dbReference type="SUPFAM" id="SSF100950">
    <property type="entry name" value="NagB/RpiA/CoA transferase-like"/>
    <property type="match status" value="1"/>
</dbReference>
<dbReference type="Pfam" id="PF01182">
    <property type="entry name" value="Glucosamine_iso"/>
    <property type="match status" value="1"/>
</dbReference>
<dbReference type="AlphaFoldDB" id="A0A9X8Y8C6"/>
<feature type="domain" description="Glucosamine/galactosamine-6-phosphate isomerase" evidence="5">
    <location>
        <begin position="10"/>
        <end position="224"/>
    </location>
</feature>
<dbReference type="GO" id="GO:0004342">
    <property type="term" value="F:glucosamine-6-phosphate deaminase activity"/>
    <property type="evidence" value="ECO:0007669"/>
    <property type="project" value="UniProtKB-UniRule"/>
</dbReference>
<feature type="active site" description="For ring-opening step" evidence="4">
    <location>
        <position position="136"/>
    </location>
</feature>
<evidence type="ECO:0000313" key="6">
    <source>
        <dbReference type="EMBL" id="TCL43309.1"/>
    </source>
</evidence>
<dbReference type="NCBIfam" id="TIGR00502">
    <property type="entry name" value="nagB"/>
    <property type="match status" value="1"/>
</dbReference>
<evidence type="ECO:0000259" key="5">
    <source>
        <dbReference type="Pfam" id="PF01182"/>
    </source>
</evidence>
<gene>
    <name evidence="4" type="primary">nagB</name>
    <name evidence="6" type="ORF">EDD78_106172</name>
</gene>
<comment type="catalytic activity">
    <reaction evidence="1 4">
        <text>alpha-D-glucosamine 6-phosphate + H2O = beta-D-fructose 6-phosphate + NH4(+)</text>
        <dbReference type="Rhea" id="RHEA:12172"/>
        <dbReference type="ChEBI" id="CHEBI:15377"/>
        <dbReference type="ChEBI" id="CHEBI:28938"/>
        <dbReference type="ChEBI" id="CHEBI:57634"/>
        <dbReference type="ChEBI" id="CHEBI:75989"/>
        <dbReference type="EC" id="3.5.99.6"/>
    </reaction>
</comment>
<keyword evidence="3 4" id="KW-0119">Carbohydrate metabolism</keyword>
<feature type="active site" description="Proton acceptor; for enolization step" evidence="4">
    <location>
        <position position="67"/>
    </location>
</feature>
<proteinExistence type="inferred from homology"/>
<dbReference type="GO" id="GO:0005975">
    <property type="term" value="P:carbohydrate metabolic process"/>
    <property type="evidence" value="ECO:0007669"/>
    <property type="project" value="InterPro"/>
</dbReference>
<dbReference type="CDD" id="cd01399">
    <property type="entry name" value="GlcN6P_deaminase"/>
    <property type="match status" value="1"/>
</dbReference>
<name>A0A9X8Y8C6_9FIRM</name>
<sequence length="242" mass="26686">MKIIVEKTYERMCRMAANILSAQIILKADSVLGLATGSTPCGIYKQLIDWYNKGDVDFSKVRTVNLDEYVGLAPEHDQSYRYYMDQNLFDHVNIDKANTHVPNGLAKDAQAECLRYDKLIQSLGGTDVQLLGIGLNGHIGFNEPSDVFDTGTHCVDLTESTIEANSRFFEREEDVPRQAITMGIKTIMQAKKIVLAINGEKKREIAKNALYGPVTPLCPASVLQLHPDVTVVLDEAAAGLLG</sequence>
<dbReference type="InterPro" id="IPR006148">
    <property type="entry name" value="Glc/Gal-6P_isomerase"/>
</dbReference>
<evidence type="ECO:0000256" key="1">
    <source>
        <dbReference type="ARBA" id="ARBA00000644"/>
    </source>
</evidence>
<dbReference type="PROSITE" id="PS01161">
    <property type="entry name" value="GLC_GALNAC_ISOMERASE"/>
    <property type="match status" value="1"/>
</dbReference>
<dbReference type="HAMAP" id="MF_01241">
    <property type="entry name" value="GlcN6P_deamin"/>
    <property type="match status" value="1"/>
</dbReference>
<dbReference type="PANTHER" id="PTHR11280:SF5">
    <property type="entry name" value="GLUCOSAMINE-6-PHOSPHATE ISOMERASE"/>
    <property type="match status" value="1"/>
</dbReference>
<dbReference type="EMBL" id="SLUK01000006">
    <property type="protein sequence ID" value="TCL43309.1"/>
    <property type="molecule type" value="Genomic_DNA"/>
</dbReference>
<keyword evidence="2 4" id="KW-0378">Hydrolase</keyword>